<dbReference type="GeneID" id="93703911"/>
<evidence type="ECO:0000313" key="4">
    <source>
        <dbReference type="Proteomes" id="UP000036202"/>
    </source>
</evidence>
<gene>
    <name evidence="3" type="ORF">BEH_01085</name>
</gene>
<comment type="similarity">
    <text evidence="1">Belongs to the zinc-associated anti-sigma factor (ZAS) superfamily. Anti-sigma-W factor family.</text>
</comment>
<evidence type="ECO:0000313" key="3">
    <source>
        <dbReference type="EMBL" id="AKO90858.1"/>
    </source>
</evidence>
<dbReference type="PATRIC" id="fig|135735.6.peg.186"/>
<protein>
    <recommendedName>
        <fullName evidence="2">Anti-sigma-W factor RsiW</fullName>
    </recommendedName>
</protein>
<dbReference type="KEGG" id="beo:BEH_01085"/>
<reference evidence="3 4" key="1">
    <citation type="journal article" date="2015" name="PLoS ONE">
        <title>Genome Sequence of Bacillus endophyticus and Analysis of Its Companion Mechanism in the Ketogulonigenium vulgare-Bacillus Strain Consortium.</title>
        <authorList>
            <person name="Jia N."/>
            <person name="Du J."/>
            <person name="Ding M.Z."/>
            <person name="Gao F."/>
            <person name="Yuan Y.J."/>
        </authorList>
    </citation>
    <scope>NUCLEOTIDE SEQUENCE [LARGE SCALE GENOMIC DNA]</scope>
    <source>
        <strain evidence="3 4">Hbe603</strain>
    </source>
</reference>
<accession>A0A1X7GD90</accession>
<evidence type="ECO:0000256" key="1">
    <source>
        <dbReference type="ARBA" id="ARBA00024353"/>
    </source>
</evidence>
<organism evidence="3 4">
    <name type="scientific">Priestia filamentosa</name>
    <dbReference type="NCBI Taxonomy" id="1402861"/>
    <lineage>
        <taxon>Bacteria</taxon>
        <taxon>Bacillati</taxon>
        <taxon>Bacillota</taxon>
        <taxon>Bacilli</taxon>
        <taxon>Bacillales</taxon>
        <taxon>Bacillaceae</taxon>
        <taxon>Priestia</taxon>
    </lineage>
</organism>
<dbReference type="Gene3D" id="1.10.10.1320">
    <property type="entry name" value="Anti-sigma factor, zinc-finger domain"/>
    <property type="match status" value="1"/>
</dbReference>
<sequence>MECKNVSLFMHEYLDGDIEAADEQKLRKHLQECEECSEHFRELKRTIAFIQSTSHVNAPANFTEGVMNRLPVERKRAKARRWLQGHPLLTAAAVFFVLMLGGALSSWSNNSEFSVSKQDNVEVKGHTAIVPEGKTVQGDLVVRNGNTRIEGKVNGSVTVINGSNYLASAGEVTGEIRELDQMFEWLWYKMKSTTDNIVHAF</sequence>
<dbReference type="OrthoDB" id="9782842at2"/>
<reference evidence="4" key="2">
    <citation type="submission" date="2015-06" db="EMBL/GenBank/DDBJ databases">
        <title>Genome Sequence of Bacillus endophyticus and Analysis of its Companion Mechanism in the Ketogulonigenium vulgare-Bacillus strain Consortium.</title>
        <authorList>
            <person name="Jia N."/>
            <person name="Du J."/>
            <person name="Ding M.-Z."/>
            <person name="Gao F."/>
            <person name="Yuan Y.-J."/>
        </authorList>
    </citation>
    <scope>NUCLEOTIDE SEQUENCE [LARGE SCALE GENOMIC DNA]</scope>
    <source>
        <strain evidence="4">Hbe603</strain>
    </source>
</reference>
<dbReference type="RefSeq" id="WP_019395606.1">
    <property type="nucleotide sequence ID" value="NZ_ALIM01000051.1"/>
</dbReference>
<evidence type="ECO:0000256" key="2">
    <source>
        <dbReference type="ARBA" id="ARBA00024438"/>
    </source>
</evidence>
<accession>A0A0H4KRF0</accession>
<dbReference type="Proteomes" id="UP000036202">
    <property type="component" value="Chromosome"/>
</dbReference>
<dbReference type="InterPro" id="IPR027383">
    <property type="entry name" value="Znf_put"/>
</dbReference>
<dbReference type="InterPro" id="IPR041916">
    <property type="entry name" value="Anti_sigma_zinc_sf"/>
</dbReference>
<keyword evidence="4" id="KW-1185">Reference proteome</keyword>
<dbReference type="EMBL" id="CP011974">
    <property type="protein sequence ID" value="AKO90858.1"/>
    <property type="molecule type" value="Genomic_DNA"/>
</dbReference>
<name>A0A1X7GD90_9BACI</name>
<dbReference type="AlphaFoldDB" id="A0A1X7GD90"/>
<proteinExistence type="inferred from homology"/>
<dbReference type="Pfam" id="PF13490">
    <property type="entry name" value="zf-HC2"/>
    <property type="match status" value="1"/>
</dbReference>